<sequence>MKRKISAKIAMHCGRMMSKLFYKFPISIDPFKFCEMQLLDDDDLGTMMEIWWSIGSENPQPIELFAEFANLKLVENISPISQHREFDFDLNVGWTDQLEYEGTTQIPKNPNYGGSSYNNPTPGPLL</sequence>
<feature type="region of interest" description="Disordered" evidence="1">
    <location>
        <begin position="103"/>
        <end position="126"/>
    </location>
</feature>
<evidence type="ECO:0000313" key="3">
    <source>
        <dbReference type="Proteomes" id="UP000828251"/>
    </source>
</evidence>
<evidence type="ECO:0000256" key="1">
    <source>
        <dbReference type="SAM" id="MobiDB-lite"/>
    </source>
</evidence>
<evidence type="ECO:0000313" key="2">
    <source>
        <dbReference type="EMBL" id="KAH1098590.1"/>
    </source>
</evidence>
<protein>
    <submittedName>
        <fullName evidence="2">Uncharacterized protein</fullName>
    </submittedName>
</protein>
<keyword evidence="3" id="KW-1185">Reference proteome</keyword>
<dbReference type="EMBL" id="JAIQCV010000005">
    <property type="protein sequence ID" value="KAH1098590.1"/>
    <property type="molecule type" value="Genomic_DNA"/>
</dbReference>
<feature type="compositionally biased region" description="Polar residues" evidence="1">
    <location>
        <begin position="103"/>
        <end position="120"/>
    </location>
</feature>
<name>A0A9D3VWC3_9ROSI</name>
<gene>
    <name evidence="2" type="ORF">J1N35_015511</name>
</gene>
<reference evidence="2 3" key="1">
    <citation type="journal article" date="2021" name="Plant Biotechnol. J.">
        <title>Multi-omics assisted identification of the key and species-specific regulatory components of drought-tolerant mechanisms in Gossypium stocksii.</title>
        <authorList>
            <person name="Yu D."/>
            <person name="Ke L."/>
            <person name="Zhang D."/>
            <person name="Wu Y."/>
            <person name="Sun Y."/>
            <person name="Mei J."/>
            <person name="Sun J."/>
            <person name="Sun Y."/>
        </authorList>
    </citation>
    <scope>NUCLEOTIDE SEQUENCE [LARGE SCALE GENOMIC DNA]</scope>
    <source>
        <strain evidence="3">cv. E1</strain>
        <tissue evidence="2">Leaf</tissue>
    </source>
</reference>
<proteinExistence type="predicted"/>
<organism evidence="2 3">
    <name type="scientific">Gossypium stocksii</name>
    <dbReference type="NCBI Taxonomy" id="47602"/>
    <lineage>
        <taxon>Eukaryota</taxon>
        <taxon>Viridiplantae</taxon>
        <taxon>Streptophyta</taxon>
        <taxon>Embryophyta</taxon>
        <taxon>Tracheophyta</taxon>
        <taxon>Spermatophyta</taxon>
        <taxon>Magnoliopsida</taxon>
        <taxon>eudicotyledons</taxon>
        <taxon>Gunneridae</taxon>
        <taxon>Pentapetalae</taxon>
        <taxon>rosids</taxon>
        <taxon>malvids</taxon>
        <taxon>Malvales</taxon>
        <taxon>Malvaceae</taxon>
        <taxon>Malvoideae</taxon>
        <taxon>Gossypium</taxon>
    </lineage>
</organism>
<dbReference type="OrthoDB" id="10373706at2759"/>
<dbReference type="AlphaFoldDB" id="A0A9D3VWC3"/>
<accession>A0A9D3VWC3</accession>
<dbReference type="Proteomes" id="UP000828251">
    <property type="component" value="Unassembled WGS sequence"/>
</dbReference>
<comment type="caution">
    <text evidence="2">The sequence shown here is derived from an EMBL/GenBank/DDBJ whole genome shotgun (WGS) entry which is preliminary data.</text>
</comment>